<name>A0A6A4C5J0_9STRA</name>
<organism evidence="2 3">
    <name type="scientific">Phytophthora rubi</name>
    <dbReference type="NCBI Taxonomy" id="129364"/>
    <lineage>
        <taxon>Eukaryota</taxon>
        <taxon>Sar</taxon>
        <taxon>Stramenopiles</taxon>
        <taxon>Oomycota</taxon>
        <taxon>Peronosporomycetes</taxon>
        <taxon>Peronosporales</taxon>
        <taxon>Peronosporaceae</taxon>
        <taxon>Phytophthora</taxon>
    </lineage>
</organism>
<proteinExistence type="predicted"/>
<gene>
    <name evidence="2" type="ORF">PR003_g26652</name>
</gene>
<evidence type="ECO:0000256" key="1">
    <source>
        <dbReference type="SAM" id="SignalP"/>
    </source>
</evidence>
<keyword evidence="3" id="KW-1185">Reference proteome</keyword>
<feature type="signal peptide" evidence="1">
    <location>
        <begin position="1"/>
        <end position="22"/>
    </location>
</feature>
<reference evidence="2 3" key="1">
    <citation type="submission" date="2018-08" db="EMBL/GenBank/DDBJ databases">
        <title>Genomic investigation of the strawberry pathogen Phytophthora fragariae indicates pathogenicity is determined by transcriptional variation in three key races.</title>
        <authorList>
            <person name="Adams T.M."/>
            <person name="Armitage A.D."/>
            <person name="Sobczyk M.K."/>
            <person name="Bates H.J."/>
            <person name="Dunwell J.M."/>
            <person name="Nellist C.F."/>
            <person name="Harrison R.J."/>
        </authorList>
    </citation>
    <scope>NUCLEOTIDE SEQUENCE [LARGE SCALE GENOMIC DNA]</scope>
    <source>
        <strain evidence="2 3">SCRP333</strain>
    </source>
</reference>
<dbReference type="Proteomes" id="UP000434957">
    <property type="component" value="Unassembled WGS sequence"/>
</dbReference>
<feature type="chain" id="PRO_5025370176" evidence="1">
    <location>
        <begin position="23"/>
        <end position="366"/>
    </location>
</feature>
<accession>A0A6A4C5J0</accession>
<keyword evidence="1" id="KW-0732">Signal</keyword>
<evidence type="ECO:0000313" key="2">
    <source>
        <dbReference type="EMBL" id="KAE9285184.1"/>
    </source>
</evidence>
<comment type="caution">
    <text evidence="2">The sequence shown here is derived from an EMBL/GenBank/DDBJ whole genome shotgun (WGS) entry which is preliminary data.</text>
</comment>
<dbReference type="EMBL" id="QXFT01003502">
    <property type="protein sequence ID" value="KAE9285184.1"/>
    <property type="molecule type" value="Genomic_DNA"/>
</dbReference>
<evidence type="ECO:0000313" key="3">
    <source>
        <dbReference type="Proteomes" id="UP000434957"/>
    </source>
</evidence>
<dbReference type="AlphaFoldDB" id="A0A6A4C5J0"/>
<sequence length="366" mass="40429">MAIQWISTRGAWLLESLTKAFAYIGTTTKEDQSVAKVLAGYQAPDLPVATPSIRDLQQRLSVLEFGQLVTLRDELYRHVLGFQDARFNVSLDVVDATLASLLMHLEAVIDSTSTASSSTFVSRYLYELERAIADTNARLGCCITVSTCCDWGAHLRGHWQAVNHAQVGSVAAGRETLLSSTLENMLTQLVSINERLGRLEDAHVQLSAFTSHDQPVQAQLSRLSTAAEPLIPPPATATTLAGCLLNWYTNHIWQTVKGKKEQNKRAEAKAAVNIMMILYQKPIAIPQEPSRCDVADAATYQTWKDSIWTLAVAMDSAVNERLHAFDKKKSTRKAASLRKRWKLLKTAHPEAVGSLIAQFLRMKANG</sequence>
<protein>
    <submittedName>
        <fullName evidence="2">Uncharacterized protein</fullName>
    </submittedName>
</protein>